<evidence type="ECO:0000313" key="1">
    <source>
        <dbReference type="EMBL" id="HFK21289.1"/>
    </source>
</evidence>
<dbReference type="EMBL" id="DSTX01000013">
    <property type="protein sequence ID" value="HFK21289.1"/>
    <property type="molecule type" value="Genomic_DNA"/>
</dbReference>
<dbReference type="Pfam" id="PF10061">
    <property type="entry name" value="DUF2299"/>
    <property type="match status" value="1"/>
</dbReference>
<proteinExistence type="predicted"/>
<sequence length="158" mass="17621">MDSISKKKVLKWLFEEGFKPIATSVAGSKLDIGISVAGCEMQVTENARGDAILVRSNFVFNSYQADLFARMEHKTKMEYLWDLRLRLLGNNEVGAFQLKGSSRGIEALVQARGIFRDGLTKDRLIQSVLVVHKSITMASWLLEKYAGADEPKGTASYM</sequence>
<protein>
    <submittedName>
        <fullName evidence="1">DUF2299 domain-containing protein</fullName>
    </submittedName>
</protein>
<gene>
    <name evidence="1" type="ORF">ENS19_08460</name>
</gene>
<comment type="caution">
    <text evidence="1">The sequence shown here is derived from an EMBL/GenBank/DDBJ whole genome shotgun (WGS) entry which is preliminary data.</text>
</comment>
<dbReference type="Gene3D" id="3.30.1460.10">
    <property type="match status" value="1"/>
</dbReference>
<organism evidence="1">
    <name type="scientific">Candidatus Methanomethylicus mesodigestus</name>
    <dbReference type="NCBI Taxonomy" id="1867258"/>
    <lineage>
        <taxon>Archaea</taxon>
        <taxon>Thermoproteota</taxon>
        <taxon>Methanosuratincolia</taxon>
        <taxon>Candidatus Methanomethylicales</taxon>
        <taxon>Candidatus Methanomethylicaceae</taxon>
        <taxon>Candidatus Methanomethylicus</taxon>
    </lineage>
</organism>
<dbReference type="AlphaFoldDB" id="A0A7C3J543"/>
<reference evidence="1" key="1">
    <citation type="journal article" date="2020" name="mSystems">
        <title>Genome- and Community-Level Interaction Insights into Carbon Utilization and Element Cycling Functions of Hydrothermarchaeota in Hydrothermal Sediment.</title>
        <authorList>
            <person name="Zhou Z."/>
            <person name="Liu Y."/>
            <person name="Xu W."/>
            <person name="Pan J."/>
            <person name="Luo Z.H."/>
            <person name="Li M."/>
        </authorList>
    </citation>
    <scope>NUCLEOTIDE SEQUENCE [LARGE SCALE GENOMIC DNA]</scope>
    <source>
        <strain evidence="1">SpSt-468</strain>
    </source>
</reference>
<dbReference type="InterPro" id="IPR018747">
    <property type="entry name" value="DUF2299"/>
</dbReference>
<accession>A0A7C3J543</accession>
<name>A0A7C3J543_9CREN</name>